<dbReference type="FunFam" id="3.30.450.20:FF:000060">
    <property type="entry name" value="Sensor protein FixL"/>
    <property type="match status" value="1"/>
</dbReference>
<dbReference type="Pfam" id="PF00989">
    <property type="entry name" value="PAS"/>
    <property type="match status" value="1"/>
</dbReference>
<dbReference type="Gene3D" id="3.30.565.10">
    <property type="entry name" value="Histidine kinase-like ATPase, C-terminal domain"/>
    <property type="match status" value="1"/>
</dbReference>
<evidence type="ECO:0000256" key="5">
    <source>
        <dbReference type="ARBA" id="ARBA00022741"/>
    </source>
</evidence>
<sequence>MTDPSEHPAPDSHSYAAPEWKALLDAAVDAIIVIDHRGRIETFNSAAEVIFGFSAEEVLGKNVSLLMPEPYRSEHDGYIGNYLDSGNAKIIGLGREVQGKRQNGLTFPIGLSVGEIPTGDQPKFVGIIRDITDRKRIEEETHQIRERLSQFGRLSTLGEMAAGLAHELNQPLTAIATYTQACQRLIESGRSDDDEILATLKKCDSQAQRAGDVIRRLRQFVQKRELGRQEVSCDELIRDLAALAEVDARTNGITLTIDVAAGLPKIIVDAVQIQQVILNLIRNGIDAMLDMDQNDEGISVSVIKSENDKVKIAVTDHGSGITKEAEKKIFQPFFTTKSSGLGLGLAICQSIIASHGGVLSFTKNPSGGTTFHFMLPVISEAKT</sequence>
<evidence type="ECO:0000259" key="12">
    <source>
        <dbReference type="PROSITE" id="PS50112"/>
    </source>
</evidence>
<feature type="domain" description="PAC" evidence="13">
    <location>
        <begin position="93"/>
        <end position="143"/>
    </location>
</feature>
<feature type="domain" description="PAS" evidence="12">
    <location>
        <begin position="16"/>
        <end position="86"/>
    </location>
</feature>
<dbReference type="EMBL" id="LR633967">
    <property type="protein sequence ID" value="VUX55850.1"/>
    <property type="molecule type" value="Genomic_DNA"/>
</dbReference>
<dbReference type="EC" id="2.7.13.3" evidence="2"/>
<keyword evidence="3" id="KW-0597">Phosphoprotein</keyword>
<dbReference type="InterPro" id="IPR036890">
    <property type="entry name" value="HATPase_C_sf"/>
</dbReference>
<evidence type="ECO:0000256" key="4">
    <source>
        <dbReference type="ARBA" id="ARBA00022679"/>
    </source>
</evidence>
<dbReference type="GO" id="GO:0006355">
    <property type="term" value="P:regulation of DNA-templated transcription"/>
    <property type="evidence" value="ECO:0007669"/>
    <property type="project" value="InterPro"/>
</dbReference>
<dbReference type="InterPro" id="IPR000700">
    <property type="entry name" value="PAS-assoc_C"/>
</dbReference>
<dbReference type="PRINTS" id="PR00344">
    <property type="entry name" value="BCTRLSENSOR"/>
</dbReference>
<dbReference type="Gene3D" id="3.30.450.20">
    <property type="entry name" value="PAS domain"/>
    <property type="match status" value="1"/>
</dbReference>
<dbReference type="CDD" id="cd00130">
    <property type="entry name" value="PAS"/>
    <property type="match status" value="1"/>
</dbReference>
<dbReference type="NCBIfam" id="TIGR00229">
    <property type="entry name" value="sensory_box"/>
    <property type="match status" value="1"/>
</dbReference>
<gene>
    <name evidence="14" type="primary">fixL</name>
    <name evidence="14" type="ORF">JTBM06_V1_140006</name>
</gene>
<dbReference type="GO" id="GO:0000155">
    <property type="term" value="F:phosphorelay sensor kinase activity"/>
    <property type="evidence" value="ECO:0007669"/>
    <property type="project" value="InterPro"/>
</dbReference>
<dbReference type="InterPro" id="IPR013767">
    <property type="entry name" value="PAS_fold"/>
</dbReference>
<dbReference type="SMART" id="SM00388">
    <property type="entry name" value="HisKA"/>
    <property type="match status" value="1"/>
</dbReference>
<keyword evidence="4" id="KW-0808">Transferase</keyword>
<evidence type="ECO:0000256" key="2">
    <source>
        <dbReference type="ARBA" id="ARBA00012438"/>
    </source>
</evidence>
<dbReference type="SUPFAM" id="SSF55785">
    <property type="entry name" value="PYP-like sensor domain (PAS domain)"/>
    <property type="match status" value="1"/>
</dbReference>
<protein>
    <recommendedName>
        <fullName evidence="10">Sensor protein FixL</fullName>
        <ecNumber evidence="2">2.7.13.3</ecNumber>
    </recommendedName>
</protein>
<evidence type="ECO:0000256" key="6">
    <source>
        <dbReference type="ARBA" id="ARBA00022777"/>
    </source>
</evidence>
<reference evidence="14" key="1">
    <citation type="submission" date="2019-07" db="EMBL/GenBank/DDBJ databases">
        <authorList>
            <person name="Weber M."/>
            <person name="Kostadinov I."/>
            <person name="Kostadinov D I."/>
        </authorList>
    </citation>
    <scope>NUCLEOTIDE SEQUENCE</scope>
    <source>
        <strain evidence="14">Gfbio:sag-sample-m06:053724c1-46a9-4a36-b237-ea2bf867836b</strain>
    </source>
</reference>
<feature type="domain" description="Histidine kinase" evidence="11">
    <location>
        <begin position="163"/>
        <end position="379"/>
    </location>
</feature>
<evidence type="ECO:0000256" key="3">
    <source>
        <dbReference type="ARBA" id="ARBA00022553"/>
    </source>
</evidence>
<evidence type="ECO:0000256" key="8">
    <source>
        <dbReference type="ARBA" id="ARBA00023012"/>
    </source>
</evidence>
<dbReference type="InterPro" id="IPR003661">
    <property type="entry name" value="HisK_dim/P_dom"/>
</dbReference>
<dbReference type="SMART" id="SM00091">
    <property type="entry name" value="PAS"/>
    <property type="match status" value="1"/>
</dbReference>
<evidence type="ECO:0000256" key="1">
    <source>
        <dbReference type="ARBA" id="ARBA00000085"/>
    </source>
</evidence>
<dbReference type="Pfam" id="PF02518">
    <property type="entry name" value="HATPase_c"/>
    <property type="match status" value="1"/>
</dbReference>
<dbReference type="SUPFAM" id="SSF55874">
    <property type="entry name" value="ATPase domain of HSP90 chaperone/DNA topoisomerase II/histidine kinase"/>
    <property type="match status" value="1"/>
</dbReference>
<keyword evidence="7" id="KW-0067">ATP-binding</keyword>
<evidence type="ECO:0000256" key="9">
    <source>
        <dbReference type="ARBA" id="ARBA00059827"/>
    </source>
</evidence>
<dbReference type="SUPFAM" id="SSF47384">
    <property type="entry name" value="Homodimeric domain of signal transducing histidine kinase"/>
    <property type="match status" value="1"/>
</dbReference>
<dbReference type="SMART" id="SM00387">
    <property type="entry name" value="HATPase_c"/>
    <property type="match status" value="1"/>
</dbReference>
<dbReference type="InterPro" id="IPR036097">
    <property type="entry name" value="HisK_dim/P_sf"/>
</dbReference>
<dbReference type="Gene3D" id="1.10.287.130">
    <property type="match status" value="1"/>
</dbReference>
<evidence type="ECO:0000256" key="7">
    <source>
        <dbReference type="ARBA" id="ARBA00022840"/>
    </source>
</evidence>
<dbReference type="CDD" id="cd00082">
    <property type="entry name" value="HisKA"/>
    <property type="match status" value="1"/>
</dbReference>
<comment type="catalytic activity">
    <reaction evidence="1">
        <text>ATP + protein L-histidine = ADP + protein N-phospho-L-histidine.</text>
        <dbReference type="EC" id="2.7.13.3"/>
    </reaction>
</comment>
<dbReference type="PANTHER" id="PTHR43065:SF10">
    <property type="entry name" value="PEROXIDE STRESS-ACTIVATED HISTIDINE KINASE MAK3"/>
    <property type="match status" value="1"/>
</dbReference>
<dbReference type="GO" id="GO:0005524">
    <property type="term" value="F:ATP binding"/>
    <property type="evidence" value="ECO:0007669"/>
    <property type="project" value="UniProtKB-KW"/>
</dbReference>
<dbReference type="InterPro" id="IPR035965">
    <property type="entry name" value="PAS-like_dom_sf"/>
</dbReference>
<evidence type="ECO:0000313" key="14">
    <source>
        <dbReference type="EMBL" id="VUX55850.1"/>
    </source>
</evidence>
<dbReference type="PROSITE" id="PS50113">
    <property type="entry name" value="PAC"/>
    <property type="match status" value="1"/>
</dbReference>
<dbReference type="Pfam" id="PF00512">
    <property type="entry name" value="HisKA"/>
    <property type="match status" value="1"/>
</dbReference>
<evidence type="ECO:0000259" key="13">
    <source>
        <dbReference type="PROSITE" id="PS50113"/>
    </source>
</evidence>
<proteinExistence type="predicted"/>
<organism evidence="14">
    <name type="scientific">uncultured Woeseiaceae bacterium</name>
    <dbReference type="NCBI Taxonomy" id="1983305"/>
    <lineage>
        <taxon>Bacteria</taxon>
        <taxon>Pseudomonadati</taxon>
        <taxon>Pseudomonadota</taxon>
        <taxon>Gammaproteobacteria</taxon>
        <taxon>Woeseiales</taxon>
        <taxon>Woeseiaceae</taxon>
        <taxon>environmental samples</taxon>
    </lineage>
</organism>
<name>A0A7D9D1W3_9GAMM</name>
<keyword evidence="8" id="KW-0902">Two-component regulatory system</keyword>
<dbReference type="InterPro" id="IPR000014">
    <property type="entry name" value="PAS"/>
</dbReference>
<dbReference type="AlphaFoldDB" id="A0A7D9D1W3"/>
<evidence type="ECO:0000256" key="10">
    <source>
        <dbReference type="ARBA" id="ARBA00070616"/>
    </source>
</evidence>
<dbReference type="InterPro" id="IPR003594">
    <property type="entry name" value="HATPase_dom"/>
</dbReference>
<evidence type="ECO:0000259" key="11">
    <source>
        <dbReference type="PROSITE" id="PS50109"/>
    </source>
</evidence>
<dbReference type="PANTHER" id="PTHR43065">
    <property type="entry name" value="SENSOR HISTIDINE KINASE"/>
    <property type="match status" value="1"/>
</dbReference>
<keyword evidence="6" id="KW-0418">Kinase</keyword>
<dbReference type="PROSITE" id="PS50109">
    <property type="entry name" value="HIS_KIN"/>
    <property type="match status" value="1"/>
</dbReference>
<dbReference type="InterPro" id="IPR004358">
    <property type="entry name" value="Sig_transdc_His_kin-like_C"/>
</dbReference>
<dbReference type="PROSITE" id="PS50112">
    <property type="entry name" value="PAS"/>
    <property type="match status" value="1"/>
</dbReference>
<accession>A0A7D9D1W3</accession>
<comment type="function">
    <text evidence="9">Putative oxygen sensor; modulates the activity of FixJ, a transcriptional activator of nitrogen fixation fixK gene. FixL probably acts as a kinase that phosphorylates FixJ.</text>
</comment>
<keyword evidence="5" id="KW-0547">Nucleotide-binding</keyword>
<dbReference type="InterPro" id="IPR005467">
    <property type="entry name" value="His_kinase_dom"/>
</dbReference>